<dbReference type="InterPro" id="IPR012341">
    <property type="entry name" value="6hp_glycosidase-like_sf"/>
</dbReference>
<accession>A0A426YKT3</accession>
<feature type="binding site" evidence="1">
    <location>
        <position position="214"/>
    </location>
    <ligand>
        <name>Zn(2+)</name>
        <dbReference type="ChEBI" id="CHEBI:29105"/>
    </ligand>
</feature>
<evidence type="ECO:0000313" key="2">
    <source>
        <dbReference type="EMBL" id="RRT52276.1"/>
    </source>
</evidence>
<gene>
    <name evidence="2" type="ORF">B296_00040612</name>
</gene>
<dbReference type="EMBL" id="AMZH03011753">
    <property type="protein sequence ID" value="RRT52276.1"/>
    <property type="molecule type" value="Genomic_DNA"/>
</dbReference>
<evidence type="ECO:0000313" key="3">
    <source>
        <dbReference type="Proteomes" id="UP000287651"/>
    </source>
</evidence>
<dbReference type="Proteomes" id="UP000287651">
    <property type="component" value="Unassembled WGS sequence"/>
</dbReference>
<dbReference type="PANTHER" id="PTHR12736">
    <property type="entry name" value="LANC-LIKE PROTEIN"/>
    <property type="match status" value="1"/>
</dbReference>
<dbReference type="Gene3D" id="1.50.10.10">
    <property type="match status" value="2"/>
</dbReference>
<dbReference type="Pfam" id="PF05147">
    <property type="entry name" value="LANC_like"/>
    <property type="match status" value="1"/>
</dbReference>
<feature type="binding site" evidence="1">
    <location>
        <position position="215"/>
    </location>
    <ligand>
        <name>Zn(2+)</name>
        <dbReference type="ChEBI" id="CHEBI:29105"/>
    </ligand>
</feature>
<dbReference type="GO" id="GO:0005886">
    <property type="term" value="C:plasma membrane"/>
    <property type="evidence" value="ECO:0007669"/>
    <property type="project" value="TreeGrafter"/>
</dbReference>
<protein>
    <submittedName>
        <fullName evidence="2">Uncharacterized protein</fullName>
    </submittedName>
</protein>
<organism evidence="2 3">
    <name type="scientific">Ensete ventricosum</name>
    <name type="common">Abyssinian banana</name>
    <name type="synonym">Musa ensete</name>
    <dbReference type="NCBI Taxonomy" id="4639"/>
    <lineage>
        <taxon>Eukaryota</taxon>
        <taxon>Viridiplantae</taxon>
        <taxon>Streptophyta</taxon>
        <taxon>Embryophyta</taxon>
        <taxon>Tracheophyta</taxon>
        <taxon>Spermatophyta</taxon>
        <taxon>Magnoliopsida</taxon>
        <taxon>Liliopsida</taxon>
        <taxon>Zingiberales</taxon>
        <taxon>Musaceae</taxon>
        <taxon>Ensete</taxon>
    </lineage>
</organism>
<dbReference type="GO" id="GO:0005975">
    <property type="term" value="P:carbohydrate metabolic process"/>
    <property type="evidence" value="ECO:0007669"/>
    <property type="project" value="InterPro"/>
</dbReference>
<dbReference type="PANTHER" id="PTHR12736:SF7">
    <property type="entry name" value="LANC-LIKE PROTEIN 3"/>
    <property type="match status" value="1"/>
</dbReference>
<dbReference type="SUPFAM" id="SSF158745">
    <property type="entry name" value="LanC-like"/>
    <property type="match status" value="2"/>
</dbReference>
<comment type="caution">
    <text evidence="2">The sequence shown here is derived from an EMBL/GenBank/DDBJ whole genome shotgun (WGS) entry which is preliminary data.</text>
</comment>
<dbReference type="PRINTS" id="PR01950">
    <property type="entry name" value="LANCSUPER"/>
</dbReference>
<keyword evidence="1" id="KW-0479">Metal-binding</keyword>
<sequence>MPRRSHNLVSSRIIIVSARRTKRSASARSSNLRFPKSVAAEGMADRYFPNEMPDFVEEQEGAVAQSTLHSLLCLPYTKLTDKFLRAALDLKEKVVKETWLRNGRRVKDFTLYTGALGTAFLLFKAYQSCFVHNGCLIGLSVDLVWSRHVTFICGRAGVCALGAVIAKHAGDNVLLNHYLSSFREVFQDEQILGAAEEAAKVVWSRGLLKRVGICHGISGNTYVFLSLYRLTGRVEYLYRAKAFACFLLDRANQLIADGRMHSGDRPYSMFEGQAGMAHLLLDMIRPSESRFPAYEL</sequence>
<dbReference type="GO" id="GO:0046872">
    <property type="term" value="F:metal ion binding"/>
    <property type="evidence" value="ECO:0007669"/>
    <property type="project" value="UniProtKB-KW"/>
</dbReference>
<name>A0A426YKT3_ENSVE</name>
<dbReference type="InterPro" id="IPR007822">
    <property type="entry name" value="LANC-like"/>
</dbReference>
<reference evidence="2 3" key="1">
    <citation type="journal article" date="2014" name="Agronomy (Basel)">
        <title>A Draft Genome Sequence for Ensete ventricosum, the Drought-Tolerant Tree Against Hunger.</title>
        <authorList>
            <person name="Harrison J."/>
            <person name="Moore K.A."/>
            <person name="Paszkiewicz K."/>
            <person name="Jones T."/>
            <person name="Grant M."/>
            <person name="Ambacheew D."/>
            <person name="Muzemil S."/>
            <person name="Studholme D.J."/>
        </authorList>
    </citation>
    <scope>NUCLEOTIDE SEQUENCE [LARGE SCALE GENOMIC DNA]</scope>
</reference>
<dbReference type="AlphaFoldDB" id="A0A426YKT3"/>
<dbReference type="SMART" id="SM01260">
    <property type="entry name" value="LANC_like"/>
    <property type="match status" value="1"/>
</dbReference>
<evidence type="ECO:0000256" key="1">
    <source>
        <dbReference type="PIRSR" id="PIRSR607822-1"/>
    </source>
</evidence>
<dbReference type="GO" id="GO:0031179">
    <property type="term" value="P:peptide modification"/>
    <property type="evidence" value="ECO:0007669"/>
    <property type="project" value="InterPro"/>
</dbReference>
<proteinExistence type="predicted"/>
<keyword evidence="1" id="KW-0862">Zinc</keyword>